<keyword evidence="2" id="KW-1185">Reference proteome</keyword>
<sequence length="338" mass="37433">MSDIRVVHFQEPQAFLDAVKHYDDSFMNFSLGTLLDSLDPDNSREERQPATCWTLLAVYRGGKLIIAFTKKKDDFASILATPRGVIENLSPQDLSDAVKRLVVLLRSLLDTEMLDKVVGPIDLVDTFIETWVGYMLTEGIKLKVSDLFFKSQVSYATLATIPPPSHAFDQYDFTLAETEEDVNAVAPYAVDLAGHGPKKTTLDEAKRFLHAAVQKKQLWLCHMEGQVVGYSRIGRVTPRTVAIRNVYVSPAHRRKGIAEAMVRALTRFYLGAEPLGFAGAPSPKPEIGTREEICLNVAEEAVARLYKRCGFLLGPGDQDPGTGMKGSFESVLRGVELL</sequence>
<evidence type="ECO:0000313" key="1">
    <source>
        <dbReference type="EMBL" id="KAJ3521308.1"/>
    </source>
</evidence>
<dbReference type="Proteomes" id="UP001148662">
    <property type="component" value="Unassembled WGS sequence"/>
</dbReference>
<protein>
    <submittedName>
        <fullName evidence="1">Uncharacterized protein</fullName>
    </submittedName>
</protein>
<comment type="caution">
    <text evidence="1">The sequence shown here is derived from an EMBL/GenBank/DDBJ whole genome shotgun (WGS) entry which is preliminary data.</text>
</comment>
<dbReference type="EMBL" id="JANHOG010002647">
    <property type="protein sequence ID" value="KAJ3521308.1"/>
    <property type="molecule type" value="Genomic_DNA"/>
</dbReference>
<name>A0ACC1RMP5_9APHY</name>
<gene>
    <name evidence="1" type="ORF">NM688_g9032</name>
</gene>
<organism evidence="1 2">
    <name type="scientific">Phlebia brevispora</name>
    <dbReference type="NCBI Taxonomy" id="194682"/>
    <lineage>
        <taxon>Eukaryota</taxon>
        <taxon>Fungi</taxon>
        <taxon>Dikarya</taxon>
        <taxon>Basidiomycota</taxon>
        <taxon>Agaricomycotina</taxon>
        <taxon>Agaricomycetes</taxon>
        <taxon>Polyporales</taxon>
        <taxon>Meruliaceae</taxon>
        <taxon>Phlebia</taxon>
    </lineage>
</organism>
<evidence type="ECO:0000313" key="2">
    <source>
        <dbReference type="Proteomes" id="UP001148662"/>
    </source>
</evidence>
<reference evidence="1" key="1">
    <citation type="submission" date="2022-07" db="EMBL/GenBank/DDBJ databases">
        <title>Genome Sequence of Phlebia brevispora.</title>
        <authorList>
            <person name="Buettner E."/>
        </authorList>
    </citation>
    <scope>NUCLEOTIDE SEQUENCE</scope>
    <source>
        <strain evidence="1">MPL23</strain>
    </source>
</reference>
<proteinExistence type="predicted"/>
<accession>A0ACC1RMP5</accession>